<dbReference type="PANTHER" id="PTHR46560:SF3">
    <property type="entry name" value="ZP DOMAIN-CONTAINING PROTEIN"/>
    <property type="match status" value="1"/>
</dbReference>
<name>A0A7R9BNN1_9CRUS</name>
<keyword evidence="1" id="KW-1015">Disulfide bond</keyword>
<gene>
    <name evidence="5" type="ORF">NMOB1V02_LOCUS5555</name>
</gene>
<dbReference type="InterPro" id="IPR001507">
    <property type="entry name" value="ZP_dom"/>
</dbReference>
<feature type="compositionally biased region" description="Low complexity" evidence="2">
    <location>
        <begin position="116"/>
        <end position="130"/>
    </location>
</feature>
<dbReference type="PROSITE" id="PS51034">
    <property type="entry name" value="ZP_2"/>
    <property type="match status" value="1"/>
</dbReference>
<dbReference type="OrthoDB" id="6333343at2759"/>
<feature type="compositionally biased region" description="Polar residues" evidence="2">
    <location>
        <begin position="560"/>
        <end position="572"/>
    </location>
</feature>
<dbReference type="AlphaFoldDB" id="A0A7R9BNN1"/>
<feature type="compositionally biased region" description="Polar residues" evidence="2">
    <location>
        <begin position="155"/>
        <end position="174"/>
    </location>
</feature>
<dbReference type="InterPro" id="IPR042235">
    <property type="entry name" value="ZP-C_dom"/>
</dbReference>
<protein>
    <recommendedName>
        <fullName evidence="4">ZP domain-containing protein</fullName>
    </recommendedName>
</protein>
<accession>A0A7R9BNN1</accession>
<dbReference type="Pfam" id="PF00100">
    <property type="entry name" value="Zona_pellucida"/>
    <property type="match status" value="1"/>
</dbReference>
<feature type="compositionally biased region" description="Polar residues" evidence="2">
    <location>
        <begin position="38"/>
        <end position="49"/>
    </location>
</feature>
<dbReference type="PANTHER" id="PTHR46560">
    <property type="entry name" value="CYPHER, ISOFORM B"/>
    <property type="match status" value="1"/>
</dbReference>
<dbReference type="SMART" id="SM00241">
    <property type="entry name" value="ZP"/>
    <property type="match status" value="1"/>
</dbReference>
<evidence type="ECO:0000313" key="5">
    <source>
        <dbReference type="EMBL" id="CAD7277832.1"/>
    </source>
</evidence>
<feature type="domain" description="ZP" evidence="4">
    <location>
        <begin position="199"/>
        <end position="458"/>
    </location>
</feature>
<keyword evidence="3" id="KW-1133">Transmembrane helix</keyword>
<evidence type="ECO:0000259" key="4">
    <source>
        <dbReference type="PROSITE" id="PS51034"/>
    </source>
</evidence>
<feature type="region of interest" description="Disordered" evidence="2">
    <location>
        <begin position="546"/>
        <end position="577"/>
    </location>
</feature>
<organism evidence="5">
    <name type="scientific">Notodromas monacha</name>
    <dbReference type="NCBI Taxonomy" id="399045"/>
    <lineage>
        <taxon>Eukaryota</taxon>
        <taxon>Metazoa</taxon>
        <taxon>Ecdysozoa</taxon>
        <taxon>Arthropoda</taxon>
        <taxon>Crustacea</taxon>
        <taxon>Oligostraca</taxon>
        <taxon>Ostracoda</taxon>
        <taxon>Podocopa</taxon>
        <taxon>Podocopida</taxon>
        <taxon>Cypridocopina</taxon>
        <taxon>Cypridoidea</taxon>
        <taxon>Cyprididae</taxon>
        <taxon>Notodromas</taxon>
    </lineage>
</organism>
<reference evidence="5" key="1">
    <citation type="submission" date="2020-11" db="EMBL/GenBank/DDBJ databases">
        <authorList>
            <person name="Tran Van P."/>
        </authorList>
    </citation>
    <scope>NUCLEOTIDE SEQUENCE</scope>
</reference>
<dbReference type="InterPro" id="IPR055355">
    <property type="entry name" value="ZP-C"/>
</dbReference>
<keyword evidence="3" id="KW-0812">Transmembrane</keyword>
<evidence type="ECO:0000256" key="2">
    <source>
        <dbReference type="SAM" id="MobiDB-lite"/>
    </source>
</evidence>
<feature type="compositionally biased region" description="Acidic residues" evidence="2">
    <location>
        <begin position="546"/>
        <end position="556"/>
    </location>
</feature>
<dbReference type="EMBL" id="OA883063">
    <property type="protein sequence ID" value="CAD7277832.1"/>
    <property type="molecule type" value="Genomic_DNA"/>
</dbReference>
<feature type="compositionally biased region" description="Acidic residues" evidence="2">
    <location>
        <begin position="136"/>
        <end position="150"/>
    </location>
</feature>
<dbReference type="Proteomes" id="UP000678499">
    <property type="component" value="Unassembled WGS sequence"/>
</dbReference>
<dbReference type="EMBL" id="CAJPEX010001026">
    <property type="protein sequence ID" value="CAG0917984.1"/>
    <property type="molecule type" value="Genomic_DNA"/>
</dbReference>
<feature type="compositionally biased region" description="Polar residues" evidence="2">
    <location>
        <begin position="81"/>
        <end position="107"/>
    </location>
</feature>
<feature type="region of interest" description="Disordered" evidence="2">
    <location>
        <begin position="34"/>
        <end position="174"/>
    </location>
</feature>
<keyword evidence="3" id="KW-0472">Membrane</keyword>
<feature type="compositionally biased region" description="Low complexity" evidence="2">
    <location>
        <begin position="56"/>
        <end position="80"/>
    </location>
</feature>
<dbReference type="Gene3D" id="2.60.40.4100">
    <property type="entry name" value="Zona pellucida, ZP-C domain"/>
    <property type="match status" value="1"/>
</dbReference>
<sequence>MNAFAFTDDDSIFQGHRKYHVIFLGLVMTTVADPQRQRPASNPRPTTSKRPTEAISQQSASTVSTSQKMSSSVSNSASTKPQTATAPPSSSQTMSMAVSARVPSQEQGDVKKMDALKTTMTTMSGSTLSKRTTGVSEEDSLDDSSSDEDDSRSSNKYGTTDFQPTENKNVPAVNNNKWSDRTAYTRLINMTRVDHIEAECQDDFMKIFIRFNGTFDGLIYSSGYSYDPDCIYINGSGKSDYEFFIQLNRCGTLGGNNHDTVDKSRNQPSKSFMWNTVTIQYNMMIEEEWDEHFKVTCEYGYDFWKTVTFPMLDVQVATGNPVVFTLTPPECHMEIRYGYGITGNRITGPVRVGDPLTLVIYMRSQYEGFDMVVNNCFAHNGAQKKIPLIDRFGCPVDEKLISSFQGTWTNDGVYETQVYAYMKAFRFTGSPALYLECEVRMCHGYCPSQPCHWRSAGRRKRDLPALGHSSGSHHVAGVPSLKSGPYVPYPGFPRQARLTRGDDIEFTDEEEDGFSQSGSASNVTTISLFQALQVLKDALQVLKDVPEDELPADTDDEANRNSASGTRSQSDVQKGGFSPDSENFCIKTGVFTALLGVCSLMILLMATACCFLFMRMRKSSSTQEKIEPQHDFVAPRRRLR</sequence>
<evidence type="ECO:0000256" key="3">
    <source>
        <dbReference type="SAM" id="Phobius"/>
    </source>
</evidence>
<evidence type="ECO:0000256" key="1">
    <source>
        <dbReference type="ARBA" id="ARBA00023157"/>
    </source>
</evidence>
<keyword evidence="6" id="KW-1185">Reference proteome</keyword>
<proteinExistence type="predicted"/>
<feature type="transmembrane region" description="Helical" evidence="3">
    <location>
        <begin position="590"/>
        <end position="614"/>
    </location>
</feature>
<evidence type="ECO:0000313" key="6">
    <source>
        <dbReference type="Proteomes" id="UP000678499"/>
    </source>
</evidence>